<comment type="caution">
    <text evidence="2">The sequence shown here is derived from an EMBL/GenBank/DDBJ whole genome shotgun (WGS) entry which is preliminary data.</text>
</comment>
<gene>
    <name evidence="2" type="ORF">GCM10020260_27130</name>
</gene>
<evidence type="ECO:0000259" key="1">
    <source>
        <dbReference type="Pfam" id="PF13625"/>
    </source>
</evidence>
<keyword evidence="3" id="KW-1185">Reference proteome</keyword>
<evidence type="ECO:0000313" key="3">
    <source>
        <dbReference type="Proteomes" id="UP001501736"/>
    </source>
</evidence>
<sequence>MSARPLGMAPLARLLARRDDDELAALLTSRPDLLRPAPADFTGLAVRVQSDMSLRRCLQHLDAAQLAVLGEVAAAVERDAAPELPADARTARILAELRARGLVFDRAEDEAGSADADATAAADSARPTVAANLLGVLADLPRPRRVGETPLDPPTAAAAATVPPSLVRNGALAAVTELLSAVEDLLGVLAETPAATLRTGGVGMRELRRLTVARGAATKPGDADVGETGWLLELTAAAGLIDLDVDSDRWAASRLARRWLQAPRHRRHQLLVSAWLLAPRSPLLVRGPHPTARPAPTLTAERQRGDATTLRMRLLAAAGRLTEEASSASASDEAAEKPPQLYTLRMPDDAEPGADALAGPLLERLAWEAPVPTDRVSGVLPPMVREAERLGLLAAGALSTFGRALLDGLAADSAEEPDDPGSLARGAAALAERLAESLPPLVEQVHLQSDLTAVPLGAPTPDLAARLDQLAEKETRGGAPTYRFTAASLQRGLSAGWTAEGIRAFLAAHATAEPPSSLTTLIDDAARTWRGVRIGGASAWLLESDPEARQALLDHPELRRLGLRPLTEQVLVCDASPAELSRTLKGVGVAAVDDDAPAAPSGSAAGAAEARPAEESAAAWSLIASPWQRTPVRTLSADADPAAVRRAVADLRAGRGASGAAAVTEDSDVVALLRTAVRSGQPVRLHRVDTQGREHPARGVPTALNAGRVRLRTAGGEEAVLLVHRITAATLDDAASTPEPHHRQEAR</sequence>
<feature type="domain" description="Helicase XPB/Ssl2 N-terminal" evidence="1">
    <location>
        <begin position="447"/>
        <end position="565"/>
    </location>
</feature>
<accession>A0ABP6RJA6</accession>
<dbReference type="Proteomes" id="UP001501736">
    <property type="component" value="Unassembled WGS sequence"/>
</dbReference>
<dbReference type="InterPro" id="IPR032830">
    <property type="entry name" value="XPB/Ssl2_N"/>
</dbReference>
<evidence type="ECO:0000313" key="2">
    <source>
        <dbReference type="EMBL" id="GAA3288481.1"/>
    </source>
</evidence>
<dbReference type="RefSeq" id="WP_344722336.1">
    <property type="nucleotide sequence ID" value="NZ_BAAAYG010000018.1"/>
</dbReference>
<dbReference type="Pfam" id="PF13625">
    <property type="entry name" value="Helicase_C_3"/>
    <property type="match status" value="1"/>
</dbReference>
<organism evidence="2 3">
    <name type="scientific">Nesterenkonia halobia</name>
    <dbReference type="NCBI Taxonomy" id="37922"/>
    <lineage>
        <taxon>Bacteria</taxon>
        <taxon>Bacillati</taxon>
        <taxon>Actinomycetota</taxon>
        <taxon>Actinomycetes</taxon>
        <taxon>Micrococcales</taxon>
        <taxon>Micrococcaceae</taxon>
        <taxon>Nesterenkonia</taxon>
    </lineage>
</organism>
<reference evidence="3" key="1">
    <citation type="journal article" date="2019" name="Int. J. Syst. Evol. Microbiol.">
        <title>The Global Catalogue of Microorganisms (GCM) 10K type strain sequencing project: providing services to taxonomists for standard genome sequencing and annotation.</title>
        <authorList>
            <consortium name="The Broad Institute Genomics Platform"/>
            <consortium name="The Broad Institute Genome Sequencing Center for Infectious Disease"/>
            <person name="Wu L."/>
            <person name="Ma J."/>
        </authorList>
    </citation>
    <scope>NUCLEOTIDE SEQUENCE [LARGE SCALE GENOMIC DNA]</scope>
    <source>
        <strain evidence="3">JCM 11483</strain>
    </source>
</reference>
<name>A0ABP6RJA6_9MICC</name>
<protein>
    <recommendedName>
        <fullName evidence="1">Helicase XPB/Ssl2 N-terminal domain-containing protein</fullName>
    </recommendedName>
</protein>
<proteinExistence type="predicted"/>
<dbReference type="EMBL" id="BAAAYG010000018">
    <property type="protein sequence ID" value="GAA3288481.1"/>
    <property type="molecule type" value="Genomic_DNA"/>
</dbReference>